<keyword evidence="5" id="KW-0378">Hydrolase</keyword>
<feature type="region of interest" description="Disordered" evidence="2">
    <location>
        <begin position="16"/>
        <end position="41"/>
    </location>
</feature>
<dbReference type="CDD" id="cd14488">
    <property type="entry name" value="CBM6-CBM35-CBM36_like_2"/>
    <property type="match status" value="1"/>
</dbReference>
<feature type="domain" description="Golvesin/Xly CBD-like" evidence="4">
    <location>
        <begin position="525"/>
        <end position="656"/>
    </location>
</feature>
<dbReference type="InterPro" id="IPR033803">
    <property type="entry name" value="CBD-like_Golvesin-Xly"/>
</dbReference>
<dbReference type="InterPro" id="IPR003790">
    <property type="entry name" value="GHL10"/>
</dbReference>
<feature type="domain" description="Glycosyl hydrolase-like 10" evidence="3">
    <location>
        <begin position="46"/>
        <end position="355"/>
    </location>
</feature>
<dbReference type="AlphaFoldDB" id="A0A6N9YII7"/>
<dbReference type="SUPFAM" id="SSF51445">
    <property type="entry name" value="(Trans)glycosidases"/>
    <property type="match status" value="1"/>
</dbReference>
<evidence type="ECO:0000313" key="5">
    <source>
        <dbReference type="EMBL" id="NED94718.1"/>
    </source>
</evidence>
<dbReference type="Pfam" id="PF25275">
    <property type="entry name" value="Golvesin_C"/>
    <property type="match status" value="1"/>
</dbReference>
<dbReference type="Pfam" id="PF02638">
    <property type="entry name" value="GHL10"/>
    <property type="match status" value="1"/>
</dbReference>
<reference evidence="5 6" key="1">
    <citation type="submission" date="2020-02" db="EMBL/GenBank/DDBJ databases">
        <authorList>
            <person name="Li X.-J."/>
            <person name="Feng X.-M."/>
        </authorList>
    </citation>
    <scope>NUCLEOTIDE SEQUENCE [LARGE SCALE GENOMIC DNA]</scope>
    <source>
        <strain evidence="5 6">CGMCC 4.7225</strain>
    </source>
</reference>
<evidence type="ECO:0000313" key="6">
    <source>
        <dbReference type="Proteomes" id="UP000469185"/>
    </source>
</evidence>
<dbReference type="GO" id="GO:0016787">
    <property type="term" value="F:hydrolase activity"/>
    <property type="evidence" value="ECO:0007669"/>
    <property type="project" value="UniProtKB-KW"/>
</dbReference>
<dbReference type="InterPro" id="IPR017853">
    <property type="entry name" value="GH"/>
</dbReference>
<organism evidence="5 6">
    <name type="scientific">Phytoactinopolyspora alkaliphila</name>
    <dbReference type="NCBI Taxonomy" id="1783498"/>
    <lineage>
        <taxon>Bacteria</taxon>
        <taxon>Bacillati</taxon>
        <taxon>Actinomycetota</taxon>
        <taxon>Actinomycetes</taxon>
        <taxon>Jiangellales</taxon>
        <taxon>Jiangellaceae</taxon>
        <taxon>Phytoactinopolyspora</taxon>
    </lineage>
</organism>
<proteinExistence type="predicted"/>
<evidence type="ECO:0000259" key="3">
    <source>
        <dbReference type="Pfam" id="PF02638"/>
    </source>
</evidence>
<dbReference type="EMBL" id="JAAGOB010000002">
    <property type="protein sequence ID" value="NED94718.1"/>
    <property type="molecule type" value="Genomic_DNA"/>
</dbReference>
<dbReference type="InterPro" id="IPR052177">
    <property type="entry name" value="Divisome_Glycosyl_Hydrolase"/>
</dbReference>
<dbReference type="PANTHER" id="PTHR43405">
    <property type="entry name" value="GLYCOSYL HYDROLASE DIGH"/>
    <property type="match status" value="1"/>
</dbReference>
<dbReference type="PANTHER" id="PTHR43405:SF1">
    <property type="entry name" value="GLYCOSYL HYDROLASE DIGH"/>
    <property type="match status" value="1"/>
</dbReference>
<evidence type="ECO:0000256" key="2">
    <source>
        <dbReference type="SAM" id="MobiDB-lite"/>
    </source>
</evidence>
<dbReference type="Proteomes" id="UP000469185">
    <property type="component" value="Unassembled WGS sequence"/>
</dbReference>
<gene>
    <name evidence="5" type="ORF">G1H11_05280</name>
</gene>
<name>A0A6N9YII7_9ACTN</name>
<comment type="caution">
    <text evidence="5">The sequence shown here is derived from an EMBL/GenBank/DDBJ whole genome shotgun (WGS) entry which is preliminary data.</text>
</comment>
<sequence length="657" mass="71275">MATSLLAVGVLSTVPSTGTSARSAPNDAQVSAAQCTPDPATPKSQFRAMWISSVYNIDWPSRTGLSANAQRAELRSWLDLAEQRNMNAVVVQIRPTADAFWPSSYEPWSQWLTGSPGGNPGYDPLQFMVDEAHSRDIEFHAWFNPYRVATHTNRNNLAASHPVRQNPGWAFAYNGQLYYNPGIPAVRDFVQDAMMDAVTRYDIDGVHFDDYFYPYPASGQQIPDQTTYQQYGAGFSNIGDWRRNNVDLLIQEMSQRISSAKEHVKFGVSPFGIWRNSSTDPRGSATSGLQSYDAIYADTRKWVTEGWLDYVTPQIYWEIGHSAANYSVLVPWWSDLVSGTDVQLYVGQGAYKIGDGGAWNSSAELSNHLTLNRDHPEVKGDVYFSAKDIRADRLGAITRLAGDHYTRPAITPAMPHLGGGTPAAPSITDATRTGSGVSLTIEGAATSYAVYRIAGDGAADPCDFADASHLLGTVRASGGSAAFIDTTAASQTYSYYATALDRTRNESSVSAAAVVPAGSGESWSVTVDNATSGAFTASSNWGSSSWSSQRFGMDYRFASPVSSSDAAWFRADVSTTASYRVEVWYPANPDYNSSAPHIVATTSGNQVVNVDQRSNGGRWVNLGTFQLAAGERNVVGVSRWTSTSGYVIADAVRLTRQ</sequence>
<keyword evidence="1" id="KW-0732">Signal</keyword>
<protein>
    <submittedName>
        <fullName evidence="5">Family 10 glycosylhydrolase</fullName>
    </submittedName>
</protein>
<evidence type="ECO:0000259" key="4">
    <source>
        <dbReference type="Pfam" id="PF25275"/>
    </source>
</evidence>
<accession>A0A6N9YII7</accession>
<evidence type="ECO:0000256" key="1">
    <source>
        <dbReference type="ARBA" id="ARBA00022729"/>
    </source>
</evidence>
<dbReference type="Gene3D" id="3.20.20.80">
    <property type="entry name" value="Glycosidases"/>
    <property type="match status" value="1"/>
</dbReference>
<feature type="compositionally biased region" description="Polar residues" evidence="2">
    <location>
        <begin position="16"/>
        <end position="34"/>
    </location>
</feature>
<keyword evidence="6" id="KW-1185">Reference proteome</keyword>